<gene>
    <name evidence="2" type="ORF">OJ996_16540</name>
</gene>
<protein>
    <submittedName>
        <fullName evidence="2">Uncharacterized protein</fullName>
    </submittedName>
</protein>
<organism evidence="2 3">
    <name type="scientific">Luteolibacter rhizosphaerae</name>
    <dbReference type="NCBI Taxonomy" id="2989719"/>
    <lineage>
        <taxon>Bacteria</taxon>
        <taxon>Pseudomonadati</taxon>
        <taxon>Verrucomicrobiota</taxon>
        <taxon>Verrucomicrobiia</taxon>
        <taxon>Verrucomicrobiales</taxon>
        <taxon>Verrucomicrobiaceae</taxon>
        <taxon>Luteolibacter</taxon>
    </lineage>
</organism>
<keyword evidence="1" id="KW-1133">Transmembrane helix</keyword>
<accession>A0ABT3G6B2</accession>
<keyword evidence="3" id="KW-1185">Reference proteome</keyword>
<evidence type="ECO:0000256" key="1">
    <source>
        <dbReference type="SAM" id="Phobius"/>
    </source>
</evidence>
<proteinExistence type="predicted"/>
<keyword evidence="1" id="KW-0812">Transmembrane</keyword>
<name>A0ABT3G6B2_9BACT</name>
<comment type="caution">
    <text evidence="2">The sequence shown here is derived from an EMBL/GenBank/DDBJ whole genome shotgun (WGS) entry which is preliminary data.</text>
</comment>
<dbReference type="EMBL" id="JAPDDR010000008">
    <property type="protein sequence ID" value="MCW1915197.1"/>
    <property type="molecule type" value="Genomic_DNA"/>
</dbReference>
<keyword evidence="1" id="KW-0472">Membrane</keyword>
<dbReference type="Proteomes" id="UP001165653">
    <property type="component" value="Unassembled WGS sequence"/>
</dbReference>
<evidence type="ECO:0000313" key="3">
    <source>
        <dbReference type="Proteomes" id="UP001165653"/>
    </source>
</evidence>
<evidence type="ECO:0000313" key="2">
    <source>
        <dbReference type="EMBL" id="MCW1915197.1"/>
    </source>
</evidence>
<sequence length="154" mass="17584">MPYAYLILPAIVCCGLIAGWILARILERRYYRGHGSSEEILDELELAYTPRRGIEIRTQSEYLPYVFGCIVENVDSGFEEKQVRNLLDRIEEPRPNAAKNALFPVKVSGVRSEIDLQWSRDNENRVRIFVLAAPKVIRALKKQVKSIPRALAGN</sequence>
<dbReference type="RefSeq" id="WP_264514737.1">
    <property type="nucleotide sequence ID" value="NZ_JAPDDR010000008.1"/>
</dbReference>
<feature type="transmembrane region" description="Helical" evidence="1">
    <location>
        <begin position="6"/>
        <end position="26"/>
    </location>
</feature>
<reference evidence="2" key="1">
    <citation type="submission" date="2022-10" db="EMBL/GenBank/DDBJ databases">
        <title>Luteolibacter sp. GHJ8, whole genome shotgun sequencing project.</title>
        <authorList>
            <person name="Zhao G."/>
            <person name="Shen L."/>
        </authorList>
    </citation>
    <scope>NUCLEOTIDE SEQUENCE</scope>
    <source>
        <strain evidence="2">GHJ8</strain>
    </source>
</reference>